<dbReference type="EMBL" id="JANYMP010000013">
    <property type="protein sequence ID" value="MCS7480380.1"/>
    <property type="molecule type" value="Genomic_DNA"/>
</dbReference>
<dbReference type="PANTHER" id="PTHR43490:SF99">
    <property type="entry name" value="SHORT-CHAIN DEHYDROGENASE_REDUCTASE"/>
    <property type="match status" value="1"/>
</dbReference>
<dbReference type="Gene3D" id="3.40.50.720">
    <property type="entry name" value="NAD(P)-binding Rossmann-like Domain"/>
    <property type="match status" value="1"/>
</dbReference>
<dbReference type="PRINTS" id="PR00081">
    <property type="entry name" value="GDHRDH"/>
</dbReference>
<dbReference type="PROSITE" id="PS00061">
    <property type="entry name" value="ADH_SHORT"/>
    <property type="match status" value="1"/>
</dbReference>
<dbReference type="InterPro" id="IPR002347">
    <property type="entry name" value="SDR_fam"/>
</dbReference>
<dbReference type="RefSeq" id="WP_259625874.1">
    <property type="nucleotide sequence ID" value="NZ_JANYMP010000013.1"/>
</dbReference>
<dbReference type="SUPFAM" id="SSF51735">
    <property type="entry name" value="NAD(P)-binding Rossmann-fold domains"/>
    <property type="match status" value="1"/>
</dbReference>
<evidence type="ECO:0000256" key="4">
    <source>
        <dbReference type="RuleBase" id="RU000363"/>
    </source>
</evidence>
<sequence length="236" mass="24871">MTNTTIALITGANKGLGRETARRLAELGWTVLLGSRDPERGSAAASEIAGDVHSVVIDVTDDDSVAAAAKEVERRWGRLDVLINNAGITGERVGPRDTTADHMRIVFDTNTIGVVRVTHALLPLLDLSAAPRIVMVTSGMGSFALTGDPRREESTIVALTYPASKAALNMITTQYAKALPRFRVNVADPGYTATDLNGHNGLQTVTEGTDGIVALATVAPDGPTGTFIGRSGPLRW</sequence>
<evidence type="ECO:0000256" key="3">
    <source>
        <dbReference type="ARBA" id="ARBA00023002"/>
    </source>
</evidence>
<dbReference type="InterPro" id="IPR020904">
    <property type="entry name" value="Sc_DH/Rdtase_CS"/>
</dbReference>
<evidence type="ECO:0000256" key="1">
    <source>
        <dbReference type="ARBA" id="ARBA00006484"/>
    </source>
</evidence>
<proteinExistence type="inferred from homology"/>
<dbReference type="CDD" id="cd05324">
    <property type="entry name" value="carb_red_PTCR-like_SDR_c"/>
    <property type="match status" value="1"/>
</dbReference>
<name>A0A9X2VPN6_9PSEU</name>
<dbReference type="GO" id="GO:0016616">
    <property type="term" value="F:oxidoreductase activity, acting on the CH-OH group of donors, NAD or NADP as acceptor"/>
    <property type="evidence" value="ECO:0007669"/>
    <property type="project" value="InterPro"/>
</dbReference>
<reference evidence="5" key="1">
    <citation type="submission" date="2022-08" db="EMBL/GenBank/DDBJ databases">
        <authorList>
            <person name="Tistechok S."/>
            <person name="Samborskyy M."/>
            <person name="Roman I."/>
        </authorList>
    </citation>
    <scope>NUCLEOTIDE SEQUENCE</scope>
    <source>
        <strain evidence="5">DSM 103496</strain>
    </source>
</reference>
<evidence type="ECO:0000313" key="6">
    <source>
        <dbReference type="Proteomes" id="UP001141259"/>
    </source>
</evidence>
<organism evidence="5 6">
    <name type="scientific">Umezawaea endophytica</name>
    <dbReference type="NCBI Taxonomy" id="1654476"/>
    <lineage>
        <taxon>Bacteria</taxon>
        <taxon>Bacillati</taxon>
        <taxon>Actinomycetota</taxon>
        <taxon>Actinomycetes</taxon>
        <taxon>Pseudonocardiales</taxon>
        <taxon>Pseudonocardiaceae</taxon>
        <taxon>Umezawaea</taxon>
    </lineage>
</organism>
<dbReference type="PANTHER" id="PTHR43490">
    <property type="entry name" value="(+)-NEOMENTHOL DEHYDROGENASE"/>
    <property type="match status" value="1"/>
</dbReference>
<gene>
    <name evidence="5" type="ORF">NZH93_26290</name>
</gene>
<comment type="similarity">
    <text evidence="1 4">Belongs to the short-chain dehydrogenases/reductases (SDR) family.</text>
</comment>
<dbReference type="InterPro" id="IPR036291">
    <property type="entry name" value="NAD(P)-bd_dom_sf"/>
</dbReference>
<evidence type="ECO:0000256" key="2">
    <source>
        <dbReference type="ARBA" id="ARBA00022857"/>
    </source>
</evidence>
<keyword evidence="3" id="KW-0560">Oxidoreductase</keyword>
<evidence type="ECO:0000313" key="5">
    <source>
        <dbReference type="EMBL" id="MCS7480380.1"/>
    </source>
</evidence>
<dbReference type="Proteomes" id="UP001141259">
    <property type="component" value="Unassembled WGS sequence"/>
</dbReference>
<protein>
    <submittedName>
        <fullName evidence="5">SDR family oxidoreductase</fullName>
    </submittedName>
</protein>
<dbReference type="PRINTS" id="PR00080">
    <property type="entry name" value="SDRFAMILY"/>
</dbReference>
<comment type="caution">
    <text evidence="5">The sequence shown here is derived from an EMBL/GenBank/DDBJ whole genome shotgun (WGS) entry which is preliminary data.</text>
</comment>
<dbReference type="Pfam" id="PF00106">
    <property type="entry name" value="adh_short"/>
    <property type="match status" value="1"/>
</dbReference>
<keyword evidence="6" id="KW-1185">Reference proteome</keyword>
<dbReference type="AlphaFoldDB" id="A0A9X2VPN6"/>
<accession>A0A9X2VPN6</accession>
<keyword evidence="2" id="KW-0521">NADP</keyword>
<dbReference type="InterPro" id="IPR045313">
    <property type="entry name" value="CBR1-like"/>
</dbReference>